<dbReference type="InterPro" id="IPR035979">
    <property type="entry name" value="RBD_domain_sf"/>
</dbReference>
<feature type="compositionally biased region" description="Low complexity" evidence="3">
    <location>
        <begin position="107"/>
        <end position="131"/>
    </location>
</feature>
<dbReference type="AlphaFoldDB" id="A0AA36I6L0"/>
<sequence>MLTPEELEMQAEALRWAEWQAAPPAGAPVPQVVPPPRGVPPVRAPGSGPQVINPAESPAFRASAGAPRPAAKSLAPVPPAPARPPAPAPLAPAAARPAATVPPRPVAPRAATPPVAAPAAANPAKATFAPPKNTWKSEPYVLLGDVAWFPVPKPRGMGRPADCPPGEQEGGEALEFLQRATAVLGCELTEQMRQDPQSAAFAESARLLLAVLGFMCEGQIPPMLRGTVVTRAPYLPAWQGLVPHMILREWFDGNDSRSLLNFYGSEALREGFEAASRPQQGHFVTLLSRVAQLEMSRPGAKALRSPWQPVFEQFPELRRYRQLLAQVKRRCWEDARDRSRSRSPKRKVEPKQSKQQEEGTRFILRNAGQVSEEELLEYFQNFGTVVSCNVLRDKRTKKSRGVAFISMRPGVYEGKPITEWMLQETHIVGHMKLEITEAEEKQEKEDDEDRKREERVEERRRARVEKEQRMLRTPGGAASLQEKGEERLVSSHWLRRWRRQLFEWLPKGTLGPSVWAEPCVGELCIAIWAEVAEHCLRCERAVQEAVGMFQDPSQEGRWSFVPAADLLLVLGEGLVGLTALGVFVWPSWQDPVPPRSAAELAVLTKPCFAAPVVGPSLPMMAPPAMAPMMAMPAMPQTAPMAMNPSGPSIAGLKGASDREKIFVGGLPHHCTLEMLTSYFSQYGPITDAVVMMDKNTGKPRGFGFVVFEHVSCAEAAIRDYGTHALDGKWVDVKRATPQDGGFGVPSVFAPAAREGSFPSPEKPRSPERFTEVPPPSESGERSFTSVPPPQL</sequence>
<accession>A0AA36I6L0</accession>
<evidence type="ECO:0000313" key="6">
    <source>
        <dbReference type="Proteomes" id="UP001178507"/>
    </source>
</evidence>
<dbReference type="Proteomes" id="UP001178507">
    <property type="component" value="Unassembled WGS sequence"/>
</dbReference>
<feature type="compositionally biased region" description="Basic and acidic residues" evidence="3">
    <location>
        <begin position="761"/>
        <end position="770"/>
    </location>
</feature>
<dbReference type="InterPro" id="IPR000504">
    <property type="entry name" value="RRM_dom"/>
</dbReference>
<dbReference type="Gene3D" id="3.30.70.330">
    <property type="match status" value="2"/>
</dbReference>
<dbReference type="EMBL" id="CAUJNA010000868">
    <property type="protein sequence ID" value="CAJ1382063.1"/>
    <property type="molecule type" value="Genomic_DNA"/>
</dbReference>
<feature type="domain" description="RRM" evidence="4">
    <location>
        <begin position="360"/>
        <end position="440"/>
    </location>
</feature>
<evidence type="ECO:0000256" key="2">
    <source>
        <dbReference type="PROSITE-ProRule" id="PRU00176"/>
    </source>
</evidence>
<dbReference type="PANTHER" id="PTHR48027">
    <property type="entry name" value="HETEROGENEOUS NUCLEAR RIBONUCLEOPROTEIN 87F-RELATED"/>
    <property type="match status" value="1"/>
</dbReference>
<name>A0AA36I6L0_9DINO</name>
<evidence type="ECO:0000313" key="5">
    <source>
        <dbReference type="EMBL" id="CAJ1382063.1"/>
    </source>
</evidence>
<comment type="caution">
    <text evidence="5">The sequence shown here is derived from an EMBL/GenBank/DDBJ whole genome shotgun (WGS) entry which is preliminary data.</text>
</comment>
<gene>
    <name evidence="5" type="ORF">EVOR1521_LOCUS9546</name>
</gene>
<dbReference type="Pfam" id="PF00076">
    <property type="entry name" value="RRM_1"/>
    <property type="match status" value="2"/>
</dbReference>
<keyword evidence="6" id="KW-1185">Reference proteome</keyword>
<feature type="compositionally biased region" description="Pro residues" evidence="3">
    <location>
        <begin position="25"/>
        <end position="43"/>
    </location>
</feature>
<evidence type="ECO:0000259" key="4">
    <source>
        <dbReference type="PROSITE" id="PS50102"/>
    </source>
</evidence>
<feature type="compositionally biased region" description="Pro residues" evidence="3">
    <location>
        <begin position="76"/>
        <end position="90"/>
    </location>
</feature>
<dbReference type="SMART" id="SM00360">
    <property type="entry name" value="RRM"/>
    <property type="match status" value="2"/>
</dbReference>
<feature type="region of interest" description="Disordered" evidence="3">
    <location>
        <begin position="22"/>
        <end position="131"/>
    </location>
</feature>
<dbReference type="GO" id="GO:0003723">
    <property type="term" value="F:RNA binding"/>
    <property type="evidence" value="ECO:0007669"/>
    <property type="project" value="UniProtKB-UniRule"/>
</dbReference>
<feature type="region of interest" description="Disordered" evidence="3">
    <location>
        <begin position="741"/>
        <end position="791"/>
    </location>
</feature>
<keyword evidence="1 2" id="KW-0694">RNA-binding</keyword>
<evidence type="ECO:0000256" key="3">
    <source>
        <dbReference type="SAM" id="MobiDB-lite"/>
    </source>
</evidence>
<proteinExistence type="predicted"/>
<feature type="region of interest" description="Disordered" evidence="3">
    <location>
        <begin position="335"/>
        <end position="360"/>
    </location>
</feature>
<reference evidence="5" key="1">
    <citation type="submission" date="2023-08" db="EMBL/GenBank/DDBJ databases">
        <authorList>
            <person name="Chen Y."/>
            <person name="Shah S."/>
            <person name="Dougan E. K."/>
            <person name="Thang M."/>
            <person name="Chan C."/>
        </authorList>
    </citation>
    <scope>NUCLEOTIDE SEQUENCE</scope>
</reference>
<dbReference type="PROSITE" id="PS50102">
    <property type="entry name" value="RRM"/>
    <property type="match status" value="2"/>
</dbReference>
<dbReference type="InterPro" id="IPR012677">
    <property type="entry name" value="Nucleotide-bd_a/b_plait_sf"/>
</dbReference>
<feature type="compositionally biased region" description="Basic and acidic residues" evidence="3">
    <location>
        <begin position="438"/>
        <end position="470"/>
    </location>
</feature>
<dbReference type="InterPro" id="IPR052462">
    <property type="entry name" value="SLIRP/GR-RBP-like"/>
</dbReference>
<evidence type="ECO:0000256" key="1">
    <source>
        <dbReference type="ARBA" id="ARBA00022884"/>
    </source>
</evidence>
<dbReference type="SUPFAM" id="SSF54928">
    <property type="entry name" value="RNA-binding domain, RBD"/>
    <property type="match status" value="2"/>
</dbReference>
<feature type="domain" description="RRM" evidence="4">
    <location>
        <begin position="659"/>
        <end position="737"/>
    </location>
</feature>
<feature type="region of interest" description="Disordered" evidence="3">
    <location>
        <begin position="438"/>
        <end position="477"/>
    </location>
</feature>
<protein>
    <recommendedName>
        <fullName evidence="4">RRM domain-containing protein</fullName>
    </recommendedName>
</protein>
<organism evidence="5 6">
    <name type="scientific">Effrenium voratum</name>
    <dbReference type="NCBI Taxonomy" id="2562239"/>
    <lineage>
        <taxon>Eukaryota</taxon>
        <taxon>Sar</taxon>
        <taxon>Alveolata</taxon>
        <taxon>Dinophyceae</taxon>
        <taxon>Suessiales</taxon>
        <taxon>Symbiodiniaceae</taxon>
        <taxon>Effrenium</taxon>
    </lineage>
</organism>